<dbReference type="NCBIfam" id="TIGR00746">
    <property type="entry name" value="arcC"/>
    <property type="match status" value="1"/>
</dbReference>
<dbReference type="Pfam" id="PF00696">
    <property type="entry name" value="AA_kinase"/>
    <property type="match status" value="1"/>
</dbReference>
<dbReference type="FunFam" id="3.40.1160.10:FF:000007">
    <property type="entry name" value="Carbamate kinase"/>
    <property type="match status" value="1"/>
</dbReference>
<comment type="caution">
    <text evidence="9">The sequence shown here is derived from an EMBL/GenBank/DDBJ whole genome shotgun (WGS) entry which is preliminary data.</text>
</comment>
<dbReference type="PANTHER" id="PTHR30409:SF1">
    <property type="entry name" value="CARBAMATE KINASE-RELATED"/>
    <property type="match status" value="1"/>
</dbReference>
<dbReference type="EMBL" id="QLTW01000032">
    <property type="protein sequence ID" value="MBT9144928.1"/>
    <property type="molecule type" value="Genomic_DNA"/>
</dbReference>
<comment type="similarity">
    <text evidence="1 7">Belongs to the carbamate kinase family.</text>
</comment>
<evidence type="ECO:0000256" key="5">
    <source>
        <dbReference type="ARBA" id="ARBA00048467"/>
    </source>
</evidence>
<evidence type="ECO:0000256" key="6">
    <source>
        <dbReference type="NCBIfam" id="TIGR00746"/>
    </source>
</evidence>
<organism evidence="9 10">
    <name type="scientific">Psychracetigena formicireducens</name>
    <dbReference type="NCBI Taxonomy" id="2986056"/>
    <lineage>
        <taxon>Bacteria</taxon>
        <taxon>Bacillati</taxon>
        <taxon>Candidatus Lithacetigenota</taxon>
        <taxon>Candidatus Psychracetigena</taxon>
    </lineage>
</organism>
<reference evidence="9 10" key="1">
    <citation type="journal article" date="2021" name="bioRxiv">
        <title>Unique metabolic strategies in Hadean analogues reveal hints for primordial physiology.</title>
        <authorList>
            <person name="Nobu M.K."/>
            <person name="Nakai R."/>
            <person name="Tamazawa S."/>
            <person name="Mori H."/>
            <person name="Toyoda A."/>
            <person name="Ijiri A."/>
            <person name="Suzuki S."/>
            <person name="Kurokawa K."/>
            <person name="Kamagata Y."/>
            <person name="Tamaki H."/>
        </authorList>
    </citation>
    <scope>NUCLEOTIDE SEQUENCE [LARGE SCALE GENOMIC DNA]</scope>
    <source>
        <strain evidence="9">BS525</strain>
    </source>
</reference>
<dbReference type="InterPro" id="IPR003964">
    <property type="entry name" value="Carb_kinase"/>
</dbReference>
<dbReference type="InterPro" id="IPR001048">
    <property type="entry name" value="Asp/Glu/Uridylate_kinase"/>
</dbReference>
<proteinExistence type="inferred from homology"/>
<keyword evidence="3 7" id="KW-0808">Transferase</keyword>
<dbReference type="GO" id="GO:0008804">
    <property type="term" value="F:carbamate kinase activity"/>
    <property type="evidence" value="ECO:0007669"/>
    <property type="project" value="UniProtKB-UniRule"/>
</dbReference>
<sequence length="317" mass="34769">MINGKNTVVFALGGNAILQTNDRGTLKEQYRNLKETVQHIMPFLMREDVNVVVTHGNGPQVGNALLRSEISKDTIPPHTLDVCGAETQGSIGYMITQTIQEEFYRINIPRVVVSVVTRTLVNTDDPAFQNPTKYIGPFYSEVEAKKLAEERGWIVKEDSGRGFRRVVPSPMPQEIIEYKAIYDLINHGHLVVSTGGGGIPVVKRDQRLEGIEAVIDKDLASAVLATELKARQFIILTGVSRVSINFGKPDEIKLTSLTLEEAQKHLSEGQFPPGSMGPKIASAIKYLEATDGDVLITSSEALFPALKGEDGTWISRG</sequence>
<evidence type="ECO:0000256" key="1">
    <source>
        <dbReference type="ARBA" id="ARBA00011066"/>
    </source>
</evidence>
<dbReference type="GO" id="GO:0005829">
    <property type="term" value="C:cytosol"/>
    <property type="evidence" value="ECO:0007669"/>
    <property type="project" value="TreeGrafter"/>
</dbReference>
<accession>A0A9E2F6U3</accession>
<dbReference type="Proteomes" id="UP000811545">
    <property type="component" value="Unassembled WGS sequence"/>
</dbReference>
<evidence type="ECO:0000256" key="4">
    <source>
        <dbReference type="ARBA" id="ARBA00022777"/>
    </source>
</evidence>
<evidence type="ECO:0000313" key="10">
    <source>
        <dbReference type="Proteomes" id="UP000811545"/>
    </source>
</evidence>
<dbReference type="AlphaFoldDB" id="A0A9E2F6U3"/>
<dbReference type="PANTHER" id="PTHR30409">
    <property type="entry name" value="CARBAMATE KINASE"/>
    <property type="match status" value="1"/>
</dbReference>
<dbReference type="PIRSF" id="PIRSF000723">
    <property type="entry name" value="Carbamate_kin"/>
    <property type="match status" value="1"/>
</dbReference>
<name>A0A9E2F6U3_PSYF1</name>
<evidence type="ECO:0000256" key="7">
    <source>
        <dbReference type="PIRNR" id="PIRNR000723"/>
    </source>
</evidence>
<keyword evidence="4 7" id="KW-0418">Kinase</keyword>
<feature type="domain" description="Aspartate/glutamate/uridylate kinase" evidence="8">
    <location>
        <begin position="6"/>
        <end position="297"/>
    </location>
</feature>
<dbReference type="PRINTS" id="PR01469">
    <property type="entry name" value="CARBMTKINASE"/>
</dbReference>
<dbReference type="SUPFAM" id="SSF53633">
    <property type="entry name" value="Carbamate kinase-like"/>
    <property type="match status" value="1"/>
</dbReference>
<dbReference type="InterPro" id="IPR036393">
    <property type="entry name" value="AceGlu_kinase-like_sf"/>
</dbReference>
<gene>
    <name evidence="9" type="primary">arcC2</name>
    <name evidence="9" type="ORF">DDT42_00784</name>
</gene>
<evidence type="ECO:0000313" key="9">
    <source>
        <dbReference type="EMBL" id="MBT9144928.1"/>
    </source>
</evidence>
<dbReference type="Gene3D" id="3.40.1160.10">
    <property type="entry name" value="Acetylglutamate kinase-like"/>
    <property type="match status" value="1"/>
</dbReference>
<dbReference type="CDD" id="cd04235">
    <property type="entry name" value="AAK_CK"/>
    <property type="match status" value="1"/>
</dbReference>
<dbReference type="NCBIfam" id="NF009007">
    <property type="entry name" value="PRK12352.1"/>
    <property type="match status" value="1"/>
</dbReference>
<evidence type="ECO:0000259" key="8">
    <source>
        <dbReference type="Pfam" id="PF00696"/>
    </source>
</evidence>
<evidence type="ECO:0000256" key="3">
    <source>
        <dbReference type="ARBA" id="ARBA00022679"/>
    </source>
</evidence>
<evidence type="ECO:0000256" key="2">
    <source>
        <dbReference type="ARBA" id="ARBA00013070"/>
    </source>
</evidence>
<dbReference type="GO" id="GO:0019546">
    <property type="term" value="P:L-arginine deiminase pathway"/>
    <property type="evidence" value="ECO:0007669"/>
    <property type="project" value="TreeGrafter"/>
</dbReference>
<protein>
    <recommendedName>
        <fullName evidence="2 6">Carbamate kinase</fullName>
    </recommendedName>
</protein>
<comment type="catalytic activity">
    <reaction evidence="5">
        <text>hydrogencarbonate + NH4(+) + ATP = carbamoyl phosphate + ADP + H2O + H(+)</text>
        <dbReference type="Rhea" id="RHEA:10152"/>
        <dbReference type="ChEBI" id="CHEBI:15377"/>
        <dbReference type="ChEBI" id="CHEBI:15378"/>
        <dbReference type="ChEBI" id="CHEBI:17544"/>
        <dbReference type="ChEBI" id="CHEBI:28938"/>
        <dbReference type="ChEBI" id="CHEBI:30616"/>
        <dbReference type="ChEBI" id="CHEBI:58228"/>
        <dbReference type="ChEBI" id="CHEBI:456216"/>
        <dbReference type="EC" id="2.7.2.2"/>
    </reaction>
</comment>